<dbReference type="InterPro" id="IPR036390">
    <property type="entry name" value="WH_DNA-bd_sf"/>
</dbReference>
<comment type="caution">
    <text evidence="3">The sequence shown here is derived from an EMBL/GenBank/DDBJ whole genome shotgun (WGS) entry which is preliminary data.</text>
</comment>
<dbReference type="AlphaFoldDB" id="A0A2U1T9V3"/>
<dbReference type="Gene3D" id="3.40.50.80">
    <property type="entry name" value="Nucleotide-binding domain of ferredoxin-NADP reductase (FNR) module"/>
    <property type="match status" value="1"/>
</dbReference>
<name>A0A2U1T9V3_9CORY</name>
<protein>
    <submittedName>
        <fullName evidence="3">Siderophore-interacting protein</fullName>
    </submittedName>
</protein>
<keyword evidence="4" id="KW-1185">Reference proteome</keyword>
<dbReference type="CDD" id="cd06193">
    <property type="entry name" value="siderophore_interacting"/>
    <property type="match status" value="1"/>
</dbReference>
<dbReference type="PANTHER" id="PTHR30157:SF0">
    <property type="entry name" value="NADPH-DEPENDENT FERRIC-CHELATE REDUCTASE"/>
    <property type="match status" value="1"/>
</dbReference>
<organism evidence="3 4">
    <name type="scientific">Corynebacterium yudongzhengii</name>
    <dbReference type="NCBI Taxonomy" id="2080740"/>
    <lineage>
        <taxon>Bacteria</taxon>
        <taxon>Bacillati</taxon>
        <taxon>Actinomycetota</taxon>
        <taxon>Actinomycetes</taxon>
        <taxon>Mycobacteriales</taxon>
        <taxon>Corynebacteriaceae</taxon>
        <taxon>Corynebacterium</taxon>
    </lineage>
</organism>
<evidence type="ECO:0000256" key="1">
    <source>
        <dbReference type="SAM" id="MobiDB-lite"/>
    </source>
</evidence>
<dbReference type="InterPro" id="IPR039374">
    <property type="entry name" value="SIP_fam"/>
</dbReference>
<dbReference type="EMBL" id="QEEZ01000001">
    <property type="protein sequence ID" value="PWC02783.1"/>
    <property type="molecule type" value="Genomic_DNA"/>
</dbReference>
<dbReference type="Gene3D" id="1.10.10.10">
    <property type="entry name" value="Winged helix-like DNA-binding domain superfamily/Winged helix DNA-binding domain"/>
    <property type="match status" value="1"/>
</dbReference>
<dbReference type="GO" id="GO:0016491">
    <property type="term" value="F:oxidoreductase activity"/>
    <property type="evidence" value="ECO:0007669"/>
    <property type="project" value="InterPro"/>
</dbReference>
<dbReference type="PANTHER" id="PTHR30157">
    <property type="entry name" value="FERRIC REDUCTASE, NADPH-DEPENDENT"/>
    <property type="match status" value="1"/>
</dbReference>
<dbReference type="Pfam" id="PF04954">
    <property type="entry name" value="SIP"/>
    <property type="match status" value="1"/>
</dbReference>
<proteinExistence type="predicted"/>
<reference evidence="4" key="1">
    <citation type="submission" date="2018-04" db="EMBL/GenBank/DDBJ databases">
        <authorList>
            <person name="Liu S."/>
            <person name="Wang Z."/>
            <person name="Li J."/>
        </authorList>
    </citation>
    <scope>NUCLEOTIDE SEQUENCE [LARGE SCALE GENOMIC DNA]</scope>
    <source>
        <strain evidence="4">2189</strain>
    </source>
</reference>
<evidence type="ECO:0000313" key="4">
    <source>
        <dbReference type="Proteomes" id="UP000244989"/>
    </source>
</evidence>
<evidence type="ECO:0000313" key="3">
    <source>
        <dbReference type="EMBL" id="PWC02783.1"/>
    </source>
</evidence>
<dbReference type="Gene3D" id="2.40.30.10">
    <property type="entry name" value="Translation factors"/>
    <property type="match status" value="1"/>
</dbReference>
<dbReference type="Pfam" id="PF08021">
    <property type="entry name" value="FAD_binding_9"/>
    <property type="match status" value="1"/>
</dbReference>
<evidence type="ECO:0000259" key="2">
    <source>
        <dbReference type="PROSITE" id="PS51384"/>
    </source>
</evidence>
<dbReference type="SUPFAM" id="SSF63380">
    <property type="entry name" value="Riboflavin synthase domain-like"/>
    <property type="match status" value="1"/>
</dbReference>
<dbReference type="KEGG" id="cyz:C3B44_01875"/>
<dbReference type="InterPro" id="IPR039261">
    <property type="entry name" value="FNR_nucleotide-bd"/>
</dbReference>
<feature type="region of interest" description="Disordered" evidence="1">
    <location>
        <begin position="444"/>
        <end position="473"/>
    </location>
</feature>
<dbReference type="RefSeq" id="WP_108430865.1">
    <property type="nucleotide sequence ID" value="NZ_CP026947.1"/>
</dbReference>
<feature type="domain" description="FAD-binding FR-type" evidence="2">
    <location>
        <begin position="1"/>
        <end position="135"/>
    </location>
</feature>
<sequence>MAIRELRVRSVTDLTPGMRRVEFEGKQLAGHTLDGTWMPPLVSTGFDDDVRIIFPDPATGERPYPAPLGDGRLNWNAEVNSLFRTYTVRSVDKEANSITVDFARHQLGLAEGWVENAAPGDPVWVVGPKNCGSLPVHRDWLLLAGDETALPAIARGLEEVPAGFKVHAVIEVPTRADTYPLATAGDADIRFVVRDEGGDFVSAVEALEFPPGEGFAWVAGEAGRIKPLRRLLKERGIAHEDLDVTGYWRATDARLDEDGRVVGGGYDALFRLHELTDLAPALAIRAGAQLALFSRIDAGENNLHRLARSTGVAEERLLRLVRYLAALDLVTLTENEARVEVGLTALGQELANPESHVAGSLVGPAALRDLAFLQLESALRGNAPVPLGEEKRPFREILGNDRLALAEDAQAQWTAPAVAVSEDFAARPVLVVGPGSGVYAEELRRRHPDSTVTAGARDGRRSSTAEGSAPSTDTAVAIDPFAWGSASEIPARLAELEVEEIHVVTSLLPLTGGDEHDYENDLMRMCLMDTAIPSARQLARALADAGFVVRGERAVGWGTHVVTAERSKEETTR</sequence>
<feature type="compositionally biased region" description="Polar residues" evidence="1">
    <location>
        <begin position="464"/>
        <end position="473"/>
    </location>
</feature>
<dbReference type="SUPFAM" id="SSF46785">
    <property type="entry name" value="Winged helix' DNA-binding domain"/>
    <property type="match status" value="1"/>
</dbReference>
<gene>
    <name evidence="3" type="ORF">DF222_00605</name>
</gene>
<dbReference type="InterPro" id="IPR036388">
    <property type="entry name" value="WH-like_DNA-bd_sf"/>
</dbReference>
<dbReference type="Proteomes" id="UP000244989">
    <property type="component" value="Unassembled WGS sequence"/>
</dbReference>
<dbReference type="OrthoDB" id="3291337at2"/>
<dbReference type="InterPro" id="IPR013113">
    <property type="entry name" value="SIP_FAD-bd"/>
</dbReference>
<dbReference type="InterPro" id="IPR007037">
    <property type="entry name" value="SIP_rossman_dom"/>
</dbReference>
<dbReference type="InterPro" id="IPR017927">
    <property type="entry name" value="FAD-bd_FR_type"/>
</dbReference>
<dbReference type="PROSITE" id="PS51384">
    <property type="entry name" value="FAD_FR"/>
    <property type="match status" value="1"/>
</dbReference>
<dbReference type="InterPro" id="IPR017938">
    <property type="entry name" value="Riboflavin_synthase-like_b-brl"/>
</dbReference>
<accession>A0A2U1T9V3</accession>